<name>A0A7R9A5X2_9CRUS</name>
<dbReference type="Gene3D" id="1.25.40.20">
    <property type="entry name" value="Ankyrin repeat-containing domain"/>
    <property type="match status" value="1"/>
</dbReference>
<evidence type="ECO:0000313" key="6">
    <source>
        <dbReference type="EMBL" id="CAD7244589.1"/>
    </source>
</evidence>
<evidence type="ECO:0000256" key="3">
    <source>
        <dbReference type="PROSITE-ProRule" id="PRU00023"/>
    </source>
</evidence>
<feature type="repeat" description="ANK" evidence="3">
    <location>
        <begin position="53"/>
        <end position="85"/>
    </location>
</feature>
<dbReference type="PROSITE" id="PS50297">
    <property type="entry name" value="ANK_REP_REGION"/>
    <property type="match status" value="1"/>
</dbReference>
<sequence length="448" mass="49914">MKVTRSDYGAGGGASMSFNYESILVFGCRAAKDGLVEVLKEATRRDANAADEDGMTPTLWAAHEGRLEALRQLLVRGGEPNRCDHYGNTALHCAAARGHMHCVTFLVNFGVNLWAKDNDFHTPKDLAALNNKEEILRYLDAAEAEEEMKNRKEAKAKQAKAEKEAEKRVRDFDKIQKEAAKKAEKEEKKMKKEREKMQVQLEQGAAREMRRDSTTTFSDIVSVGSTRWKSKPGLGVMLQPKKIHADASASDFKVGAVEADGKRTIRSLTGLRRDSEVLLVPTFSNSNPVKRGKLSDVFRAGENPKDDVALQHPSSIFDRPGFGSVAFMATVSGLSGGRMNFPTRRVEDIIDEDEVDGSNAPWDEEDVESDEETFETSSIELFLEAAGLSEFIHNFAKEKIDLEALMLLEEVDLEKLGLPLGPRKKLHKAIRDRRDVIEEPGEIIDTHL</sequence>
<feature type="coiled-coil region" evidence="4">
    <location>
        <begin position="139"/>
        <end position="203"/>
    </location>
</feature>
<evidence type="ECO:0000259" key="5">
    <source>
        <dbReference type="PROSITE" id="PS50105"/>
    </source>
</evidence>
<keyword evidence="4" id="KW-0175">Coiled coil</keyword>
<dbReference type="AlphaFoldDB" id="A0A7R9A5X2"/>
<evidence type="ECO:0000256" key="1">
    <source>
        <dbReference type="ARBA" id="ARBA00022737"/>
    </source>
</evidence>
<evidence type="ECO:0000256" key="4">
    <source>
        <dbReference type="SAM" id="Coils"/>
    </source>
</evidence>
<dbReference type="EMBL" id="LR900184">
    <property type="protein sequence ID" value="CAD7244589.1"/>
    <property type="molecule type" value="Genomic_DNA"/>
</dbReference>
<dbReference type="SUPFAM" id="SSF47769">
    <property type="entry name" value="SAM/Pointed domain"/>
    <property type="match status" value="1"/>
</dbReference>
<dbReference type="PANTHER" id="PTHR24201:SF15">
    <property type="entry name" value="ANKYRIN REPEAT DOMAIN-CONTAINING PROTEIN 66"/>
    <property type="match status" value="1"/>
</dbReference>
<evidence type="ECO:0000313" key="7">
    <source>
        <dbReference type="Proteomes" id="UP000677054"/>
    </source>
</evidence>
<dbReference type="SMART" id="SM00248">
    <property type="entry name" value="ANK"/>
    <property type="match status" value="3"/>
</dbReference>
<feature type="domain" description="SAM" evidence="5">
    <location>
        <begin position="374"/>
        <end position="418"/>
    </location>
</feature>
<dbReference type="InterPro" id="IPR036770">
    <property type="entry name" value="Ankyrin_rpt-contain_sf"/>
</dbReference>
<dbReference type="Proteomes" id="UP000677054">
    <property type="component" value="Unassembled WGS sequence"/>
</dbReference>
<dbReference type="PROSITE" id="PS50105">
    <property type="entry name" value="SAM_DOMAIN"/>
    <property type="match status" value="1"/>
</dbReference>
<dbReference type="PROSITE" id="PS50088">
    <property type="entry name" value="ANK_REPEAT"/>
    <property type="match status" value="2"/>
</dbReference>
<dbReference type="SMART" id="SM00454">
    <property type="entry name" value="SAM"/>
    <property type="match status" value="1"/>
</dbReference>
<dbReference type="InterPro" id="IPR002110">
    <property type="entry name" value="Ankyrin_rpt"/>
</dbReference>
<proteinExistence type="predicted"/>
<keyword evidence="7" id="KW-1185">Reference proteome</keyword>
<dbReference type="Gene3D" id="1.10.150.50">
    <property type="entry name" value="Transcription Factor, Ets-1"/>
    <property type="match status" value="1"/>
</dbReference>
<accession>A0A7R9A5X2</accession>
<keyword evidence="2 3" id="KW-0040">ANK repeat</keyword>
<dbReference type="Pfam" id="PF00536">
    <property type="entry name" value="SAM_1"/>
    <property type="match status" value="1"/>
</dbReference>
<evidence type="ECO:0000256" key="2">
    <source>
        <dbReference type="ARBA" id="ARBA00023043"/>
    </source>
</evidence>
<feature type="repeat" description="ANK" evidence="3">
    <location>
        <begin position="86"/>
        <end position="118"/>
    </location>
</feature>
<gene>
    <name evidence="6" type="ORF">DSTB1V02_LOCUS4483</name>
</gene>
<dbReference type="SUPFAM" id="SSF48403">
    <property type="entry name" value="Ankyrin repeat"/>
    <property type="match status" value="1"/>
</dbReference>
<dbReference type="Pfam" id="PF12796">
    <property type="entry name" value="Ank_2"/>
    <property type="match status" value="1"/>
</dbReference>
<reference evidence="6" key="1">
    <citation type="submission" date="2020-11" db="EMBL/GenBank/DDBJ databases">
        <authorList>
            <person name="Tran Van P."/>
        </authorList>
    </citation>
    <scope>NUCLEOTIDE SEQUENCE</scope>
</reference>
<dbReference type="PANTHER" id="PTHR24201">
    <property type="entry name" value="ANK_REP_REGION DOMAIN-CONTAINING PROTEIN"/>
    <property type="match status" value="1"/>
</dbReference>
<dbReference type="InterPro" id="IPR050776">
    <property type="entry name" value="Ank_Repeat/CDKN_Inhibitor"/>
</dbReference>
<keyword evidence="1" id="KW-0677">Repeat</keyword>
<protein>
    <recommendedName>
        <fullName evidence="5">SAM domain-containing protein</fullName>
    </recommendedName>
</protein>
<dbReference type="InterPro" id="IPR001660">
    <property type="entry name" value="SAM"/>
</dbReference>
<dbReference type="EMBL" id="CAJPEV010000667">
    <property type="protein sequence ID" value="CAG0887423.1"/>
    <property type="molecule type" value="Genomic_DNA"/>
</dbReference>
<dbReference type="OrthoDB" id="76949at2759"/>
<organism evidence="6">
    <name type="scientific">Darwinula stevensoni</name>
    <dbReference type="NCBI Taxonomy" id="69355"/>
    <lineage>
        <taxon>Eukaryota</taxon>
        <taxon>Metazoa</taxon>
        <taxon>Ecdysozoa</taxon>
        <taxon>Arthropoda</taxon>
        <taxon>Crustacea</taxon>
        <taxon>Oligostraca</taxon>
        <taxon>Ostracoda</taxon>
        <taxon>Podocopa</taxon>
        <taxon>Podocopida</taxon>
        <taxon>Darwinulocopina</taxon>
        <taxon>Darwinuloidea</taxon>
        <taxon>Darwinulidae</taxon>
        <taxon>Darwinula</taxon>
    </lineage>
</organism>
<dbReference type="InterPro" id="IPR013761">
    <property type="entry name" value="SAM/pointed_sf"/>
</dbReference>